<gene>
    <name evidence="2" type="ORF">AMTR_s00010p00262330</name>
</gene>
<evidence type="ECO:0000313" key="3">
    <source>
        <dbReference type="Proteomes" id="UP000017836"/>
    </source>
</evidence>
<dbReference type="Gramene" id="ERM94488">
    <property type="protein sequence ID" value="ERM94488"/>
    <property type="gene ID" value="AMTR_s00010p00262330"/>
</dbReference>
<organism evidence="2 3">
    <name type="scientific">Amborella trichopoda</name>
    <dbReference type="NCBI Taxonomy" id="13333"/>
    <lineage>
        <taxon>Eukaryota</taxon>
        <taxon>Viridiplantae</taxon>
        <taxon>Streptophyta</taxon>
        <taxon>Embryophyta</taxon>
        <taxon>Tracheophyta</taxon>
        <taxon>Spermatophyta</taxon>
        <taxon>Magnoliopsida</taxon>
        <taxon>Amborellales</taxon>
        <taxon>Amborellaceae</taxon>
        <taxon>Amborella</taxon>
    </lineage>
</organism>
<reference evidence="3" key="1">
    <citation type="journal article" date="2013" name="Science">
        <title>The Amborella genome and the evolution of flowering plants.</title>
        <authorList>
            <consortium name="Amborella Genome Project"/>
        </authorList>
    </citation>
    <scope>NUCLEOTIDE SEQUENCE [LARGE SCALE GENOMIC DNA]</scope>
</reference>
<accession>W1NG70</accession>
<evidence type="ECO:0000256" key="1">
    <source>
        <dbReference type="SAM" id="MobiDB-lite"/>
    </source>
</evidence>
<sequence>MHPKLSIRESSRSSLHMGSAPQTTAFGSFSSGGAGSAGLFLIEVKRVFREEDWVLEMGGRVISGSLWEKREDEYDHL</sequence>
<feature type="region of interest" description="Disordered" evidence="1">
    <location>
        <begin position="1"/>
        <end position="20"/>
    </location>
</feature>
<dbReference type="AlphaFoldDB" id="W1NG70"/>
<name>W1NG70_AMBTC</name>
<protein>
    <submittedName>
        <fullName evidence="2">Uncharacterized protein</fullName>
    </submittedName>
</protein>
<dbReference type="HOGENOM" id="CLU_2641411_0_0_1"/>
<evidence type="ECO:0000313" key="2">
    <source>
        <dbReference type="EMBL" id="ERM94488.1"/>
    </source>
</evidence>
<feature type="compositionally biased region" description="Basic and acidic residues" evidence="1">
    <location>
        <begin position="1"/>
        <end position="11"/>
    </location>
</feature>
<dbReference type="EMBL" id="KI397513">
    <property type="protein sequence ID" value="ERM94488.1"/>
    <property type="molecule type" value="Genomic_DNA"/>
</dbReference>
<proteinExistence type="predicted"/>
<dbReference type="Proteomes" id="UP000017836">
    <property type="component" value="Unassembled WGS sequence"/>
</dbReference>
<keyword evidence="3" id="KW-1185">Reference proteome</keyword>